<keyword evidence="3" id="KW-1185">Reference proteome</keyword>
<evidence type="ECO:0000313" key="3">
    <source>
        <dbReference type="Proteomes" id="UP001366503"/>
    </source>
</evidence>
<name>A0ABU8KL65_9HYPH</name>
<proteinExistence type="predicted"/>
<evidence type="ECO:0000259" key="1">
    <source>
        <dbReference type="Pfam" id="PF00534"/>
    </source>
</evidence>
<dbReference type="InterPro" id="IPR001296">
    <property type="entry name" value="Glyco_trans_1"/>
</dbReference>
<protein>
    <submittedName>
        <fullName evidence="2">Glycosyltransferase family 4 protein</fullName>
    </submittedName>
</protein>
<evidence type="ECO:0000313" key="2">
    <source>
        <dbReference type="EMBL" id="MEI9405998.1"/>
    </source>
</evidence>
<organism evidence="2 3">
    <name type="scientific">Mesorhizobium argentiipisi</name>
    <dbReference type="NCBI Taxonomy" id="3015175"/>
    <lineage>
        <taxon>Bacteria</taxon>
        <taxon>Pseudomonadati</taxon>
        <taxon>Pseudomonadota</taxon>
        <taxon>Alphaproteobacteria</taxon>
        <taxon>Hyphomicrobiales</taxon>
        <taxon>Phyllobacteriaceae</taxon>
        <taxon>Mesorhizobium</taxon>
    </lineage>
</organism>
<feature type="domain" description="Glycosyl transferase family 1" evidence="1">
    <location>
        <begin position="215"/>
        <end position="373"/>
    </location>
</feature>
<gene>
    <name evidence="2" type="ORF">O7A05_28115</name>
</gene>
<dbReference type="PANTHER" id="PTHR12526">
    <property type="entry name" value="GLYCOSYLTRANSFERASE"/>
    <property type="match status" value="1"/>
</dbReference>
<dbReference type="SUPFAM" id="SSF53756">
    <property type="entry name" value="UDP-Glycosyltransferase/glycogen phosphorylase"/>
    <property type="match status" value="1"/>
</dbReference>
<dbReference type="Pfam" id="PF00534">
    <property type="entry name" value="Glycos_transf_1"/>
    <property type="match status" value="1"/>
</dbReference>
<comment type="caution">
    <text evidence="2">The sequence shown here is derived from an EMBL/GenBank/DDBJ whole genome shotgun (WGS) entry which is preliminary data.</text>
</comment>
<reference evidence="2 3" key="1">
    <citation type="submission" date="2022-12" db="EMBL/GenBank/DDBJ databases">
        <authorList>
            <person name="Muema E."/>
        </authorList>
    </citation>
    <scope>NUCLEOTIDE SEQUENCE [LARGE SCALE GENOMIC DNA]</scope>
    <source>
        <strain evidence="3">1330</strain>
    </source>
</reference>
<dbReference type="Gene3D" id="3.40.50.2000">
    <property type="entry name" value="Glycogen Phosphorylase B"/>
    <property type="match status" value="1"/>
</dbReference>
<dbReference type="EMBL" id="JAPYKO010000029">
    <property type="protein sequence ID" value="MEI9405998.1"/>
    <property type="molecule type" value="Genomic_DNA"/>
</dbReference>
<dbReference type="Proteomes" id="UP001366503">
    <property type="component" value="Unassembled WGS sequence"/>
</dbReference>
<sequence length="417" mass="45289">MKFLPRLKGPVLSGLGVQGGKIVMRIACVHQGYELYGSDRSFAESVAALRAAFPAAEIEVVLPRDGPIVDILKPHASRIVFEPLWVLRRQAMLRLATVEMARLPAALWRAWRRMRGSDLTYINTSIIADYALAARLLPRKALLHIHEIPEGILRKVLVALMRWSKADLIFNSRATRATFGDPPVTDAKGRRTHVVYNGVAGPPAALPMTYDGNRPLKVLLLGRVNRIKGQEVLLEAVASLPAALRDRVEVRLVGGAFESVEREKALAELVGRMGLTGHVEVLPFVADPADHYRWADIVAVPSRRPESLGRVAIEAMGWGRPPLVSAIGGLVEVVVDGETGWHVPPGNAAALAGKLAEIILRPDLWRGFAAAGRARYDAVFSEHIAAAAIAAIVADKLKPATPRQGRAHIAREAETSP</sequence>
<accession>A0ABU8KL65</accession>
<dbReference type="CDD" id="cd03801">
    <property type="entry name" value="GT4_PimA-like"/>
    <property type="match status" value="1"/>
</dbReference>